<dbReference type="HOGENOM" id="CLU_023111_2_1_1"/>
<dbReference type="SUPFAM" id="SSF53254">
    <property type="entry name" value="Phosphoglycerate mutase-like"/>
    <property type="match status" value="1"/>
</dbReference>
<dbReference type="GO" id="GO:0016791">
    <property type="term" value="F:phosphatase activity"/>
    <property type="evidence" value="ECO:0007669"/>
    <property type="project" value="TreeGrafter"/>
</dbReference>
<comment type="similarity">
    <text evidence="1">Belongs to the histidine acid phosphatase family.</text>
</comment>
<dbReference type="InterPro" id="IPR050645">
    <property type="entry name" value="Histidine_acid_phosphatase"/>
</dbReference>
<organism evidence="2 3">
    <name type="scientific">Hydnomerulius pinastri MD-312</name>
    <dbReference type="NCBI Taxonomy" id="994086"/>
    <lineage>
        <taxon>Eukaryota</taxon>
        <taxon>Fungi</taxon>
        <taxon>Dikarya</taxon>
        <taxon>Basidiomycota</taxon>
        <taxon>Agaricomycotina</taxon>
        <taxon>Agaricomycetes</taxon>
        <taxon>Agaricomycetidae</taxon>
        <taxon>Boletales</taxon>
        <taxon>Boletales incertae sedis</taxon>
        <taxon>Leucogyrophana</taxon>
    </lineage>
</organism>
<evidence type="ECO:0008006" key="4">
    <source>
        <dbReference type="Google" id="ProtNLM"/>
    </source>
</evidence>
<proteinExistence type="inferred from homology"/>
<dbReference type="OrthoDB" id="258392at2759"/>
<sequence length="395" mass="43992">MVNTSNAGLIGVVLLARHGDRTGLFQNYTTYNSTQGYLTPYGSSQEYNLGTYLRETYLNPDSPSFIQNISTDVADIDQLFVRADAGGGNAILDSAYALLQGLYPPTKESKMTLATGQTVYAPLGGYQYIPVESLEFWQAPSLTSWMECEYFQFHLARLNSGVIFKDAAAEAAPFLQAVEPYLGGLNSSFLNIWNIYDHLNVQYTHNKTFYQSFPKTLMEQARHFANIHEQNVFTDSVQNGVGQIAIRTLWPEIFWSLGNMTAPNNKVKLALTEVDYKPFISMFNVTNATVTNPEISGIVDYASAVAFELSQNTAGDYEVAMKFKNGTNDKEFKSLKMFGQDSLTLPQMIQALDWTTINSTINWCFSCNQTILRGCSVFNYSNDPFLNPGSATGYA</sequence>
<dbReference type="Gene3D" id="3.40.50.1240">
    <property type="entry name" value="Phosphoglycerate mutase-like"/>
    <property type="match status" value="1"/>
</dbReference>
<dbReference type="Proteomes" id="UP000053820">
    <property type="component" value="Unassembled WGS sequence"/>
</dbReference>
<evidence type="ECO:0000313" key="2">
    <source>
        <dbReference type="EMBL" id="KIJ63581.1"/>
    </source>
</evidence>
<reference evidence="2 3" key="1">
    <citation type="submission" date="2014-04" db="EMBL/GenBank/DDBJ databases">
        <title>Evolutionary Origins and Diversification of the Mycorrhizal Mutualists.</title>
        <authorList>
            <consortium name="DOE Joint Genome Institute"/>
            <consortium name="Mycorrhizal Genomics Consortium"/>
            <person name="Kohler A."/>
            <person name="Kuo A."/>
            <person name="Nagy L.G."/>
            <person name="Floudas D."/>
            <person name="Copeland A."/>
            <person name="Barry K.W."/>
            <person name="Cichocki N."/>
            <person name="Veneault-Fourrey C."/>
            <person name="LaButti K."/>
            <person name="Lindquist E.A."/>
            <person name="Lipzen A."/>
            <person name="Lundell T."/>
            <person name="Morin E."/>
            <person name="Murat C."/>
            <person name="Riley R."/>
            <person name="Ohm R."/>
            <person name="Sun H."/>
            <person name="Tunlid A."/>
            <person name="Henrissat B."/>
            <person name="Grigoriev I.V."/>
            <person name="Hibbett D.S."/>
            <person name="Martin F."/>
        </authorList>
    </citation>
    <scope>NUCLEOTIDE SEQUENCE [LARGE SCALE GENOMIC DNA]</scope>
    <source>
        <strain evidence="2 3">MD-312</strain>
    </source>
</reference>
<dbReference type="PANTHER" id="PTHR11567">
    <property type="entry name" value="ACID PHOSPHATASE-RELATED"/>
    <property type="match status" value="1"/>
</dbReference>
<dbReference type="PANTHER" id="PTHR11567:SF142">
    <property type="entry name" value="PHOSPHOGLYCERATE MUTASE-LIKE PROTEIN"/>
    <property type="match status" value="1"/>
</dbReference>
<gene>
    <name evidence="2" type="ORF">HYDPIDRAFT_113050</name>
</gene>
<accession>A0A0C9WE38</accession>
<protein>
    <recommendedName>
        <fullName evidence="4">Acid phosphatase</fullName>
    </recommendedName>
</protein>
<dbReference type="InterPro" id="IPR000560">
    <property type="entry name" value="His_Pase_clade-2"/>
</dbReference>
<evidence type="ECO:0000256" key="1">
    <source>
        <dbReference type="ARBA" id="ARBA00005375"/>
    </source>
</evidence>
<dbReference type="InterPro" id="IPR029033">
    <property type="entry name" value="His_PPase_superfam"/>
</dbReference>
<name>A0A0C9WE38_9AGAM</name>
<dbReference type="AlphaFoldDB" id="A0A0C9WE38"/>
<keyword evidence="3" id="KW-1185">Reference proteome</keyword>
<dbReference type="Pfam" id="PF00328">
    <property type="entry name" value="His_Phos_2"/>
    <property type="match status" value="1"/>
</dbReference>
<dbReference type="EMBL" id="KN839850">
    <property type="protein sequence ID" value="KIJ63581.1"/>
    <property type="molecule type" value="Genomic_DNA"/>
</dbReference>
<evidence type="ECO:0000313" key="3">
    <source>
        <dbReference type="Proteomes" id="UP000053820"/>
    </source>
</evidence>